<feature type="coiled-coil region" evidence="11">
    <location>
        <begin position="1166"/>
        <end position="1200"/>
    </location>
</feature>
<dbReference type="GO" id="GO:0031101">
    <property type="term" value="P:fin regeneration"/>
    <property type="evidence" value="ECO:0007669"/>
    <property type="project" value="UniProtKB-ARBA"/>
</dbReference>
<feature type="coiled-coil region" evidence="11">
    <location>
        <begin position="234"/>
        <end position="261"/>
    </location>
</feature>
<evidence type="ECO:0000256" key="5">
    <source>
        <dbReference type="ARBA" id="ARBA00022553"/>
    </source>
</evidence>
<evidence type="ECO:0000256" key="10">
    <source>
        <dbReference type="ARBA" id="ARBA00056058"/>
    </source>
</evidence>
<dbReference type="HOGENOM" id="CLU_000679_1_0_1"/>
<feature type="compositionally biased region" description="Low complexity" evidence="12">
    <location>
        <begin position="2592"/>
        <end position="2631"/>
    </location>
</feature>
<dbReference type="GO" id="GO:0005856">
    <property type="term" value="C:cytoskeleton"/>
    <property type="evidence" value="ECO:0007669"/>
    <property type="project" value="InterPro"/>
</dbReference>
<dbReference type="GO" id="GO:0005886">
    <property type="term" value="C:plasma membrane"/>
    <property type="evidence" value="ECO:0000318"/>
    <property type="project" value="GO_Central"/>
</dbReference>
<dbReference type="EMBL" id="AHAT01002361">
    <property type="status" value="NOT_ANNOTATED_CDS"/>
    <property type="molecule type" value="Genomic_DNA"/>
</dbReference>
<reference evidence="15" key="2">
    <citation type="submission" date="2025-08" db="UniProtKB">
        <authorList>
            <consortium name="Ensembl"/>
        </authorList>
    </citation>
    <scope>IDENTIFICATION</scope>
</reference>
<dbReference type="GeneTree" id="ENSGT00940000154843"/>
<evidence type="ECO:0000313" key="15">
    <source>
        <dbReference type="Ensembl" id="ENSLOCP00000016086.1"/>
    </source>
</evidence>
<dbReference type="InterPro" id="IPR001101">
    <property type="entry name" value="Plectin_repeat"/>
</dbReference>
<feature type="coiled-coil region" evidence="11">
    <location>
        <begin position="1538"/>
        <end position="1719"/>
    </location>
</feature>
<dbReference type="Pfam" id="PF18373">
    <property type="entry name" value="Spectrin_2"/>
    <property type="match status" value="1"/>
</dbReference>
<evidence type="ECO:0000259" key="13">
    <source>
        <dbReference type="Pfam" id="PF17902"/>
    </source>
</evidence>
<evidence type="ECO:0000256" key="7">
    <source>
        <dbReference type="ARBA" id="ARBA00022949"/>
    </source>
</evidence>
<dbReference type="Ensembl" id="ENSLOCT00000016116.1">
    <property type="protein sequence ID" value="ENSLOCP00000016086.1"/>
    <property type="gene ID" value="ENSLOCG00000013051.1"/>
</dbReference>
<name>W5N627_LEPOC</name>
<dbReference type="GO" id="GO:0005198">
    <property type="term" value="F:structural molecule activity"/>
    <property type="evidence" value="ECO:0000318"/>
    <property type="project" value="GO_Central"/>
</dbReference>
<dbReference type="InterPro" id="IPR041615">
    <property type="entry name" value="Desmoplakin_SH3"/>
</dbReference>
<dbReference type="Pfam" id="PF17902">
    <property type="entry name" value="SH3_10"/>
    <property type="match status" value="1"/>
</dbReference>
<dbReference type="Gene3D" id="2.30.30.40">
    <property type="entry name" value="SH3 Domains"/>
    <property type="match status" value="1"/>
</dbReference>
<feature type="coiled-coil region" evidence="11">
    <location>
        <begin position="958"/>
        <end position="1132"/>
    </location>
</feature>
<dbReference type="FunFam" id="1.20.58.60:FF:000010">
    <property type="entry name" value="plectin isoform X2"/>
    <property type="match status" value="1"/>
</dbReference>
<dbReference type="GO" id="GO:0060047">
    <property type="term" value="P:heart contraction"/>
    <property type="evidence" value="ECO:0007669"/>
    <property type="project" value="UniProtKB-ARBA"/>
</dbReference>
<dbReference type="GO" id="GO:0030057">
    <property type="term" value="C:desmosome"/>
    <property type="evidence" value="ECO:0007669"/>
    <property type="project" value="UniProtKB-SubCell"/>
</dbReference>
<dbReference type="Gene3D" id="3.30.160.780">
    <property type="match status" value="1"/>
</dbReference>
<dbReference type="OMA" id="KYGDGMQ"/>
<evidence type="ECO:0000256" key="1">
    <source>
        <dbReference type="ARBA" id="ARBA00004236"/>
    </source>
</evidence>
<dbReference type="Bgee" id="ENSLOCG00000013051">
    <property type="expression patterns" value="Expressed in zone of skin and 11 other cell types or tissues"/>
</dbReference>
<dbReference type="Proteomes" id="UP000018468">
    <property type="component" value="Linkage group LG9"/>
</dbReference>
<dbReference type="GO" id="GO:0005737">
    <property type="term" value="C:cytoplasm"/>
    <property type="evidence" value="ECO:0000318"/>
    <property type="project" value="GO_Central"/>
</dbReference>
<organism evidence="15 16">
    <name type="scientific">Lepisosteus oculatus</name>
    <name type="common">Spotted gar</name>
    <dbReference type="NCBI Taxonomy" id="7918"/>
    <lineage>
        <taxon>Eukaryota</taxon>
        <taxon>Metazoa</taxon>
        <taxon>Chordata</taxon>
        <taxon>Craniata</taxon>
        <taxon>Vertebrata</taxon>
        <taxon>Euteleostomi</taxon>
        <taxon>Actinopterygii</taxon>
        <taxon>Neopterygii</taxon>
        <taxon>Holostei</taxon>
        <taxon>Semionotiformes</taxon>
        <taxon>Lepisosteidae</taxon>
        <taxon>Lepisosteus</taxon>
    </lineage>
</organism>
<feature type="region of interest" description="Disordered" evidence="12">
    <location>
        <begin position="2585"/>
        <end position="2631"/>
    </location>
</feature>
<feature type="region of interest" description="Disordered" evidence="12">
    <location>
        <begin position="1236"/>
        <end position="1259"/>
    </location>
</feature>
<dbReference type="CDD" id="cd00176">
    <property type="entry name" value="SPEC"/>
    <property type="match status" value="1"/>
</dbReference>
<feature type="domain" description="Desmoplakin SH3" evidence="13">
    <location>
        <begin position="369"/>
        <end position="435"/>
    </location>
</feature>
<dbReference type="GO" id="GO:0042060">
    <property type="term" value="P:wound healing"/>
    <property type="evidence" value="ECO:0000318"/>
    <property type="project" value="GO_Central"/>
</dbReference>
<dbReference type="FunFam" id="3.90.1290.10:FF:000002">
    <property type="entry name" value="Plectin a"/>
    <property type="match status" value="1"/>
</dbReference>
<dbReference type="GO" id="GO:0014704">
    <property type="term" value="C:intercalated disc"/>
    <property type="evidence" value="ECO:0000318"/>
    <property type="project" value="GO_Central"/>
</dbReference>
<evidence type="ECO:0000256" key="4">
    <source>
        <dbReference type="ARBA" id="ARBA00022475"/>
    </source>
</evidence>
<dbReference type="SUPFAM" id="SSF46966">
    <property type="entry name" value="Spectrin repeat"/>
    <property type="match status" value="3"/>
</dbReference>
<evidence type="ECO:0000313" key="16">
    <source>
        <dbReference type="Proteomes" id="UP000018468"/>
    </source>
</evidence>
<protein>
    <submittedName>
        <fullName evidence="15">Desmoplakin b</fullName>
    </submittedName>
</protein>
<dbReference type="GO" id="GO:0002934">
    <property type="term" value="P:desmosome organization"/>
    <property type="evidence" value="ECO:0007669"/>
    <property type="project" value="UniProtKB-ARBA"/>
</dbReference>
<dbReference type="FunFam" id="3.30.160.780:FF:000001">
    <property type="entry name" value="Plectin a"/>
    <property type="match status" value="1"/>
</dbReference>
<dbReference type="SUPFAM" id="SSF75399">
    <property type="entry name" value="Plakin repeat"/>
    <property type="match status" value="4"/>
</dbReference>
<keyword evidence="5" id="KW-0597">Phosphoprotein</keyword>
<feature type="coiled-coil region" evidence="11">
    <location>
        <begin position="1422"/>
        <end position="1512"/>
    </location>
</feature>
<evidence type="ECO:0000259" key="14">
    <source>
        <dbReference type="Pfam" id="PF18373"/>
    </source>
</evidence>
<dbReference type="GO" id="GO:0098609">
    <property type="term" value="P:cell-cell adhesion"/>
    <property type="evidence" value="ECO:0000318"/>
    <property type="project" value="GO_Central"/>
</dbReference>
<feature type="region of interest" description="Disordered" evidence="12">
    <location>
        <begin position="568"/>
        <end position="589"/>
    </location>
</feature>
<dbReference type="STRING" id="7918.ENSLOCP00000016086"/>
<feature type="coiled-coil region" evidence="11">
    <location>
        <begin position="304"/>
        <end position="363"/>
    </location>
</feature>
<comment type="function">
    <text evidence="10">Involved in the organization of desmosome cell-cell junctions. Of particular importance in cell adhesion in the skin and during cardiac development. May also play a role in the regulation of Wnt, TGF-beta and Hippo signaling pathways.</text>
</comment>
<dbReference type="eggNOG" id="KOG0516">
    <property type="taxonomic scope" value="Eukaryota"/>
</dbReference>
<dbReference type="Gene3D" id="1.20.58.60">
    <property type="match status" value="3"/>
</dbReference>
<dbReference type="Gene3D" id="1.20.58.1060">
    <property type="match status" value="1"/>
</dbReference>
<evidence type="ECO:0000256" key="11">
    <source>
        <dbReference type="SAM" id="Coils"/>
    </source>
</evidence>
<sequence length="2631" mass="301901">SSIQSLQQRVAILQDQCQDYLKRAEHHLQSSGRGKADAEKYLVMSNESIEQLNICARELRSLNQPFEHAARSAQQFKEQVRAAHSLLQGTLRRKGSMNWEDPGRSFNEAMGWIGQQKRLIETSPWGDDSAAIEQQIYNQKKFQSSIQRSAEVDRARDELLQKGEKGALHALDQEWDSLQKMCFERMKQLKDLQSIIEEISKEIMWVNEREEEELVFDWGDKNIDNYIPKKQEGYSKLMSDLEEKEKYLNKLKQKVDGLLKNNHPAFDKIEAYMDTLQTQWSWLLQITKCIHVHLKENAAYSQFFKEATETYSKLQKQHESIRKNFACDKSTPLERLLEFVTNLEKEKERIMENRRQVQHLMSKAKTIVQLKPRNPEEKSSSTVIVQALTDFKQDQKVILKGNEGILKDNSQRSKWQVTGPGGLDMLIPSVCLLIPPPNPLSISLAAKNEQYYEAIMSIWSQLNINIRSLVSWQYCLKDINHINSLTITMLAKMRPEEYRSIIKSLEMRYQEFLRQSHGSEMFGEEDKKKIESEYSGAQDHYNTLVVKLPEYVAGSRSEVIINDAKAPVVSHQPTPPPPPAPSPVLTAPSPVSSSSQSLLIALHALRQRLDKCAANMTSHIYISLQEDSVSDCTARISQLEAVQGEVDSIYDAYIKLKETILRQLQGLNDPDKEKFLQAELAFINQKLGGMRSFSSSYLERLKALRALLQSILQAEDIIKVHEARLTEKETTSLDPNEIEGYRAALKQMKLDLEARKDLIKNMEVHLHNAVHWNSQIDDSFNKCDLDLSKYAEVVGQMSDRWRRIQAQIDSRLWDLEKHLQQLKHFTQTSTVLRKWIDEAKQRQDTLQSGKFEDTKVIMDYLNQQKMLHAEIKGKRDKVEDVQKNAELCSNSVKDYELQLASYSAGLETLLNIPIKRTMVQSPSTVILQESADLQSRYIELLTRSSDYYKFLGEMLRNLEEIKIRNTKIELLEEELKRRKDDSSDQSQKNKALEDVLAKYRLELNEHKERLSSMETVKMTQAMEYSAAKQNLDSTFTQVKDLSEQVTRLTYQIEEEKRKRKLAEERYSSQQQEFDLVIKKRQKELDDVSWEKIDIEKTIKDKEREIERLKMQLEDEGARKREFEAELSKVRNQHNQEIINLKKTYESEIHVTKTSVQKISMQREEDSTALKLQLERVMSEKRDLEDEVRRLRTSISQTEAMWKKAEETVHQQKASGTEEYRKRREVEIELQTIIRQRSEEGQRHKEALEDASKAIQDKSKQISELRQNLEEEARKRKALETENTSLRQTQISLQKKHESSTEVINRLKSTEQEISVVKIELERQTRDKKKAEQEVVRLQNRIKDFQEMVDRLEVEVDDQKRVAREESAKRIGLEAEVAKMSQSCKGHLNTIKELREQQEHISIISKTSQQELQSQQDSLNQSLKEHKLVTDKLNADLKTLQNKLLQEQANVKEANLRNEQLYRTIEEKSKIINENKSEIERLQNLTENLTKERLRLEEESRWLKQERDELKKSKDDGESETLSQISFLQRQLQDSTKRSLEHQTLVNELSKEREKLKLEIEKFQKQTTETSSLVHASQTQYNELLQEKDSLILKIKLLEQDKARMQKYEDELSRIRVSLESEIRMKQRLQDENQQIRNDFNYWKSQYELKEDLARKGETEKDKLERERNSLKNEVERLVAELKLMEERYKNRLKSTEREMSELESTKESMERELRKLNQRPYAYSKETQTDTNVVTVDSSKLVFDGLRRKVTANQLYDCGIIDKLTLDKLLKGQKTVDEVALDIQLNLKGTGVIAGVVAESQGKLSITDAKKKNLISPESAVMLLEAQAATGHVIDPKTSERLPVDVACTRGLVDGKDRDALLTAEAASAGFKDPYTGKLLSVGQAMKKGQVDRTTAIRLLEAQESAGGIVDPVLSVFLPKDAALDRGLIDEDLYRSLNKKPTSYIDPATKENVSYIQLKKLSKAEPHTGLLLLHLKPQQDMTVSGLRGEVPIKELVDSNLLQKSDAEKLAAGQLSKQDIEDKLKSYLRGSSCIAGIYDEANDRTLSIYQAMKEGLLRPGTTLELLEAQAASGFMVDPVNNVCLTVEEAYKRCIIGREFKDKLMAAERAVTGYKDPSTGKIISLFQAIEKELIEKGHGIRLLEAQIASGGIIDPEHSHRIDVDVAYKRGYFDKEMNDILSYEGDDTKGFFDPNTEENLTYLQLKDRCIKDKQTGLTLLPLRDKKKQQQLTQKNTLRKRRVVIVDPDTDKEMTVREAFHRNLIDYDTFLELSEQECEWEEITITSSDGTSRVVIVDRKTGQQYDIQDSVDKGVIDKSALEKYRSGSLTLTQFADMLTTKSTGEVLVSSSSLEFTSRSPTLLKPGSPATPRKLWSGVSISLSPPSDLLEDQSPIAAIFDTETIEKITITEAVRRGLVDSITGQRLLEAQACTGGIINPSNGLRLTLDDAVRQGIIDQDMAVRLKPAYKAFVGFEDVKTKRQMSAAQAIKEKWLPYEAGQRFLEYQYVTGGLMEPGTTQRRSIEEAIRKGWLDGRGAQKLQDAKRYAKSLTCPKTKLKISYKEAMENCMVEENTGMKLLQASSMSSEGISSPYNVSSAPGSRSGSRSGSRRGSVDMSSNFTFNYTSSTFSSSSLS</sequence>
<keyword evidence="9" id="KW-0472">Membrane</keyword>
<reference evidence="16" key="1">
    <citation type="submission" date="2011-12" db="EMBL/GenBank/DDBJ databases">
        <title>The Draft Genome of Lepisosteus oculatus.</title>
        <authorList>
            <consortium name="The Broad Institute Genome Assembly &amp; Analysis Group"/>
            <consortium name="Computational R&amp;D Group"/>
            <consortium name="and Sequencing Platform"/>
            <person name="Di Palma F."/>
            <person name="Alfoldi J."/>
            <person name="Johnson J."/>
            <person name="Berlin A."/>
            <person name="Gnerre S."/>
            <person name="Jaffe D."/>
            <person name="MacCallum I."/>
            <person name="Young S."/>
            <person name="Walker B.J."/>
            <person name="Lander E.S."/>
            <person name="Lindblad-Toh K."/>
        </authorList>
    </citation>
    <scope>NUCLEOTIDE SEQUENCE [LARGE SCALE GENOMIC DNA]</scope>
</reference>
<keyword evidence="8 11" id="KW-0175">Coiled coil</keyword>
<evidence type="ECO:0000256" key="2">
    <source>
        <dbReference type="ARBA" id="ARBA00004568"/>
    </source>
</evidence>
<dbReference type="InterPro" id="IPR041573">
    <property type="entry name" value="Desmoplakin_Spectrin-like"/>
</dbReference>
<dbReference type="PANTHER" id="PTHR23169:SF26">
    <property type="entry name" value="DESMOPLAKIN"/>
    <property type="match status" value="1"/>
</dbReference>
<accession>W5N627</accession>
<dbReference type="Pfam" id="PF21019">
    <property type="entry name" value="Spectrin_3"/>
    <property type="match status" value="1"/>
</dbReference>
<dbReference type="InParanoid" id="W5N627"/>
<dbReference type="Gene3D" id="3.90.1290.10">
    <property type="entry name" value="Plakin repeat"/>
    <property type="match status" value="3"/>
</dbReference>
<evidence type="ECO:0000256" key="3">
    <source>
        <dbReference type="ARBA" id="ARBA00009109"/>
    </source>
</evidence>
<keyword evidence="7" id="KW-0965">Cell junction</keyword>
<dbReference type="InterPro" id="IPR043197">
    <property type="entry name" value="Plakin"/>
</dbReference>
<feature type="domain" description="Desmoplakin spectrin-like" evidence="14">
    <location>
        <begin position="470"/>
        <end position="546"/>
    </location>
</feature>
<dbReference type="InterPro" id="IPR018159">
    <property type="entry name" value="Spectrin/alpha-actinin"/>
</dbReference>
<evidence type="ECO:0000256" key="6">
    <source>
        <dbReference type="ARBA" id="ARBA00022737"/>
    </source>
</evidence>
<keyword evidence="4" id="KW-1003">Cell membrane</keyword>
<dbReference type="Pfam" id="PF00681">
    <property type="entry name" value="Plectin"/>
    <property type="match status" value="7"/>
</dbReference>
<dbReference type="GO" id="GO:0043588">
    <property type="term" value="P:skin development"/>
    <property type="evidence" value="ECO:0000318"/>
    <property type="project" value="GO_Central"/>
</dbReference>
<dbReference type="GO" id="GO:0061436">
    <property type="term" value="P:establishment of skin barrier"/>
    <property type="evidence" value="ECO:0007669"/>
    <property type="project" value="UniProtKB-ARBA"/>
</dbReference>
<dbReference type="PANTHER" id="PTHR23169">
    <property type="entry name" value="ENVOPLAKIN"/>
    <property type="match status" value="1"/>
</dbReference>
<evidence type="ECO:0000256" key="8">
    <source>
        <dbReference type="ARBA" id="ARBA00023054"/>
    </source>
</evidence>
<dbReference type="SMART" id="SM00150">
    <property type="entry name" value="SPEC"/>
    <property type="match status" value="3"/>
</dbReference>
<evidence type="ECO:0000256" key="9">
    <source>
        <dbReference type="ARBA" id="ARBA00023136"/>
    </source>
</evidence>
<comment type="subcellular location">
    <subcellularLocation>
        <location evidence="2">Cell junction</location>
        <location evidence="2">Desmosome</location>
    </subcellularLocation>
    <subcellularLocation>
        <location evidence="1">Cell membrane</location>
    </subcellularLocation>
</comment>
<dbReference type="SMART" id="SM00250">
    <property type="entry name" value="PLEC"/>
    <property type="match status" value="16"/>
</dbReference>
<dbReference type="GO" id="GO:0045104">
    <property type="term" value="P:intermediate filament cytoskeleton organization"/>
    <property type="evidence" value="ECO:0000318"/>
    <property type="project" value="GO_Central"/>
</dbReference>
<dbReference type="FunFam" id="3.90.1290.10:FF:000001">
    <property type="entry name" value="Plectin a"/>
    <property type="match status" value="2"/>
</dbReference>
<evidence type="ECO:0000256" key="12">
    <source>
        <dbReference type="SAM" id="MobiDB-lite"/>
    </source>
</evidence>
<dbReference type="InterPro" id="IPR035915">
    <property type="entry name" value="Plakin_repeat_sf"/>
</dbReference>
<feature type="compositionally biased region" description="Pro residues" evidence="12">
    <location>
        <begin position="573"/>
        <end position="582"/>
    </location>
</feature>
<proteinExistence type="inferred from homology"/>
<keyword evidence="16" id="KW-1185">Reference proteome</keyword>
<reference evidence="15" key="3">
    <citation type="submission" date="2025-09" db="UniProtKB">
        <authorList>
            <consortium name="Ensembl"/>
        </authorList>
    </citation>
    <scope>IDENTIFICATION</scope>
</reference>
<dbReference type="Pfam" id="PF21097">
    <property type="entry name" value="SR_plectin_7"/>
    <property type="match status" value="1"/>
</dbReference>
<comment type="similarity">
    <text evidence="3">Belongs to the plakin or cytolinker family.</text>
</comment>
<keyword evidence="6" id="KW-0677">Repeat</keyword>